<dbReference type="OMA" id="EWDYINS"/>
<dbReference type="PRINTS" id="PR00929">
    <property type="entry name" value="ATHOOK"/>
</dbReference>
<keyword evidence="8" id="KW-1185">Reference proteome</keyword>
<dbReference type="EMBL" id="KB456260">
    <property type="protein sequence ID" value="EMF16965.1"/>
    <property type="molecule type" value="Genomic_DNA"/>
</dbReference>
<dbReference type="GO" id="GO:0003677">
    <property type="term" value="F:DNA binding"/>
    <property type="evidence" value="ECO:0007669"/>
    <property type="project" value="UniProtKB-KW"/>
</dbReference>
<feature type="compositionally biased region" description="Low complexity" evidence="5">
    <location>
        <begin position="232"/>
        <end position="246"/>
    </location>
</feature>
<dbReference type="CDD" id="cd21133">
    <property type="entry name" value="EVE"/>
    <property type="match status" value="1"/>
</dbReference>
<evidence type="ECO:0000256" key="3">
    <source>
        <dbReference type="ARBA" id="ARBA00023125"/>
    </source>
</evidence>
<evidence type="ECO:0000313" key="8">
    <source>
        <dbReference type="Proteomes" id="UP000016931"/>
    </source>
</evidence>
<feature type="region of interest" description="Disordered" evidence="5">
    <location>
        <begin position="17"/>
        <end position="346"/>
    </location>
</feature>
<evidence type="ECO:0000256" key="4">
    <source>
        <dbReference type="ARBA" id="ARBA00023242"/>
    </source>
</evidence>
<dbReference type="SMART" id="SM00384">
    <property type="entry name" value="AT_hook"/>
    <property type="match status" value="8"/>
</dbReference>
<dbReference type="Proteomes" id="UP000016931">
    <property type="component" value="Unassembled WGS sequence"/>
</dbReference>
<feature type="compositionally biased region" description="Low complexity" evidence="5">
    <location>
        <begin position="198"/>
        <end position="219"/>
    </location>
</feature>
<keyword evidence="4" id="KW-0539">Nucleus</keyword>
<evidence type="ECO:0000313" key="7">
    <source>
        <dbReference type="EMBL" id="EMF16965.1"/>
    </source>
</evidence>
<feature type="domain" description="EVE" evidence="6">
    <location>
        <begin position="362"/>
        <end position="522"/>
    </location>
</feature>
<name>N1QIF0_SPHMS</name>
<dbReference type="InterPro" id="IPR017956">
    <property type="entry name" value="AT_hook_DNA-bd_motif"/>
</dbReference>
<feature type="compositionally biased region" description="Acidic residues" evidence="5">
    <location>
        <begin position="305"/>
        <end position="323"/>
    </location>
</feature>
<dbReference type="InterPro" id="IPR000637">
    <property type="entry name" value="HMGI/Y_DNA-bd_CS"/>
</dbReference>
<dbReference type="InterPro" id="IPR052181">
    <property type="entry name" value="5hmC_binding"/>
</dbReference>
<dbReference type="InterPro" id="IPR047197">
    <property type="entry name" value="THYN1-like_EVE"/>
</dbReference>
<feature type="compositionally biased region" description="Polar residues" evidence="5">
    <location>
        <begin position="73"/>
        <end position="89"/>
    </location>
</feature>
<feature type="compositionally biased region" description="Basic and acidic residues" evidence="5">
    <location>
        <begin position="534"/>
        <end position="544"/>
    </location>
</feature>
<dbReference type="Gene3D" id="3.10.590.10">
    <property type="entry name" value="ph1033 like domains"/>
    <property type="match status" value="1"/>
</dbReference>
<dbReference type="GO" id="GO:0000785">
    <property type="term" value="C:chromatin"/>
    <property type="evidence" value="ECO:0007669"/>
    <property type="project" value="InterPro"/>
</dbReference>
<proteinExistence type="predicted"/>
<dbReference type="STRING" id="692275.N1QIF0"/>
<dbReference type="HOGENOM" id="CLU_460909_0_0_1"/>
<evidence type="ECO:0000256" key="1">
    <source>
        <dbReference type="ARBA" id="ARBA00004123"/>
    </source>
</evidence>
<sequence>MPPMTFAVDVDADAMVNSPAAESTRAPVQDAPGPVATKKSKQTETTAATSRSNRVAAQTDLSFPDTAPEQRAKNTTAPADVKSNGTKSAVSIAPVAPPKKRGRPPKSAAPTAAPGPDQPGEGTPVPAKRGRGRPRKDANATPTATKVAPVTAPASAGVVKRGRGRPRKDANASPAAAKVAPVAGAVKRGRGRPRKDATATPAATKVAPVTAPAPSAVTAKRGRGRPRKDANAVPAPVKVAPKVTATGKKRGRPAKEPPREDQPPKKRGRPSRASALADAVPPEGEQPPRKRGLPPYGGETTKNDAEDEIAAEQLEEELMDEANDVAVPATEPAKRGRGRPPGKGKQAGAAVVADATSTSDQQFWLMKAEQEGHDEILANGDVYNTKFTIDDLRAKTSPEPWDGVRNPTAAKNMRAMRTNDLAFFYASGGKPGIVGIMEIVGEAQPDPTASDKNSYGYVANEAQRSKWCVVHVEFRMKFKKPITRTQLVAARDAGPLANLQEFTAARLSVSKVSKDEWDYINSLVEGSDDDEAENGEKGQDEQMKTRTNGSSEAVGEEPKTESPSLSVGLLAEDGTPTTDAIVSTVDDLPTSV</sequence>
<dbReference type="GeneID" id="27899447"/>
<dbReference type="InterPro" id="IPR000116">
    <property type="entry name" value="HMGA"/>
</dbReference>
<dbReference type="PANTHER" id="PTHR14087:SF7">
    <property type="entry name" value="THYMOCYTE NUCLEAR PROTEIN 1"/>
    <property type="match status" value="1"/>
</dbReference>
<evidence type="ECO:0000256" key="2">
    <source>
        <dbReference type="ARBA" id="ARBA00022737"/>
    </source>
</evidence>
<dbReference type="InterPro" id="IPR015947">
    <property type="entry name" value="PUA-like_sf"/>
</dbReference>
<evidence type="ECO:0000259" key="6">
    <source>
        <dbReference type="Pfam" id="PF01878"/>
    </source>
</evidence>
<feature type="compositionally biased region" description="Low complexity" evidence="5">
    <location>
        <begin position="139"/>
        <end position="159"/>
    </location>
</feature>
<keyword evidence="3" id="KW-0238">DNA-binding</keyword>
<feature type="region of interest" description="Disordered" evidence="5">
    <location>
        <begin position="523"/>
        <end position="592"/>
    </location>
</feature>
<reference evidence="7 8" key="1">
    <citation type="journal article" date="2012" name="PLoS Pathog.">
        <title>Diverse lifestyles and strategies of plant pathogenesis encoded in the genomes of eighteen Dothideomycetes fungi.</title>
        <authorList>
            <person name="Ohm R.A."/>
            <person name="Feau N."/>
            <person name="Henrissat B."/>
            <person name="Schoch C.L."/>
            <person name="Horwitz B.A."/>
            <person name="Barry K.W."/>
            <person name="Condon B.J."/>
            <person name="Copeland A.C."/>
            <person name="Dhillon B."/>
            <person name="Glaser F."/>
            <person name="Hesse C.N."/>
            <person name="Kosti I."/>
            <person name="LaButti K."/>
            <person name="Lindquist E.A."/>
            <person name="Lucas S."/>
            <person name="Salamov A.A."/>
            <person name="Bradshaw R.E."/>
            <person name="Ciuffetti L."/>
            <person name="Hamelin R.C."/>
            <person name="Kema G.H.J."/>
            <person name="Lawrence C."/>
            <person name="Scott J.A."/>
            <person name="Spatafora J.W."/>
            <person name="Turgeon B.G."/>
            <person name="de Wit P.J.G.M."/>
            <person name="Zhong S."/>
            <person name="Goodwin S.B."/>
            <person name="Grigoriev I.V."/>
        </authorList>
    </citation>
    <scope>NUCLEOTIDE SEQUENCE [LARGE SCALE GENOMIC DNA]</scope>
    <source>
        <strain evidence="7 8">SO2202</strain>
    </source>
</reference>
<accession>N1QIF0</accession>
<dbReference type="Pfam" id="PF02178">
    <property type="entry name" value="AT_hook"/>
    <property type="match status" value="7"/>
</dbReference>
<comment type="subcellular location">
    <subcellularLocation>
        <location evidence="1">Nucleus</location>
    </subcellularLocation>
</comment>
<organism evidence="7 8">
    <name type="scientific">Sphaerulina musiva (strain SO2202)</name>
    <name type="common">Poplar stem canker fungus</name>
    <name type="synonym">Septoria musiva</name>
    <dbReference type="NCBI Taxonomy" id="692275"/>
    <lineage>
        <taxon>Eukaryota</taxon>
        <taxon>Fungi</taxon>
        <taxon>Dikarya</taxon>
        <taxon>Ascomycota</taxon>
        <taxon>Pezizomycotina</taxon>
        <taxon>Dothideomycetes</taxon>
        <taxon>Dothideomycetidae</taxon>
        <taxon>Mycosphaerellales</taxon>
        <taxon>Mycosphaerellaceae</taxon>
        <taxon>Sphaerulina</taxon>
    </lineage>
</organism>
<dbReference type="PRINTS" id="PR00930">
    <property type="entry name" value="HIGHMOBLTYIY"/>
</dbReference>
<dbReference type="PROSITE" id="PS00354">
    <property type="entry name" value="HMGI_Y"/>
    <property type="match status" value="1"/>
</dbReference>
<keyword evidence="2" id="KW-0677">Repeat</keyword>
<gene>
    <name evidence="7" type="ORF">SEPMUDRAFT_129809</name>
</gene>
<evidence type="ECO:0000256" key="5">
    <source>
        <dbReference type="SAM" id="MobiDB-lite"/>
    </source>
</evidence>
<feature type="compositionally biased region" description="Polar residues" evidence="5">
    <location>
        <begin position="43"/>
        <end position="61"/>
    </location>
</feature>
<feature type="compositionally biased region" description="Basic and acidic residues" evidence="5">
    <location>
        <begin position="253"/>
        <end position="264"/>
    </location>
</feature>
<dbReference type="OrthoDB" id="41445at2759"/>
<dbReference type="GO" id="GO:0006355">
    <property type="term" value="P:regulation of DNA-templated transcription"/>
    <property type="evidence" value="ECO:0007669"/>
    <property type="project" value="InterPro"/>
</dbReference>
<dbReference type="SUPFAM" id="SSF88697">
    <property type="entry name" value="PUA domain-like"/>
    <property type="match status" value="1"/>
</dbReference>
<protein>
    <submittedName>
        <fullName evidence="7">DUF55-domain-containing protein</fullName>
    </submittedName>
</protein>
<dbReference type="eggNOG" id="KOG3383">
    <property type="taxonomic scope" value="Eukaryota"/>
</dbReference>
<dbReference type="PANTHER" id="PTHR14087">
    <property type="entry name" value="THYMOCYTE NUCLEAR PROTEIN 1"/>
    <property type="match status" value="1"/>
</dbReference>
<dbReference type="InterPro" id="IPR002740">
    <property type="entry name" value="EVE_domain"/>
</dbReference>
<dbReference type="GO" id="GO:0005634">
    <property type="term" value="C:nucleus"/>
    <property type="evidence" value="ECO:0007669"/>
    <property type="project" value="UniProtKB-SubCell"/>
</dbReference>
<dbReference type="AlphaFoldDB" id="N1QIF0"/>
<dbReference type="RefSeq" id="XP_016765086.1">
    <property type="nucleotide sequence ID" value="XM_016902310.1"/>
</dbReference>
<dbReference type="Pfam" id="PF01878">
    <property type="entry name" value="EVE"/>
    <property type="match status" value="1"/>
</dbReference>
<feature type="compositionally biased region" description="Low complexity" evidence="5">
    <location>
        <begin position="174"/>
        <end position="186"/>
    </location>
</feature>